<protein>
    <submittedName>
        <fullName evidence="2">Uncharacterized protein</fullName>
    </submittedName>
</protein>
<dbReference type="OrthoDB" id="839202at2"/>
<dbReference type="RefSeq" id="WP_137425168.1">
    <property type="nucleotide sequence ID" value="NZ_CP040098.1"/>
</dbReference>
<keyword evidence="3" id="KW-1185">Reference proteome</keyword>
<dbReference type="Proteomes" id="UP000298602">
    <property type="component" value="Chromosome"/>
</dbReference>
<keyword evidence="1" id="KW-1133">Transmembrane helix</keyword>
<keyword evidence="1" id="KW-0812">Transmembrane</keyword>
<organism evidence="2 3">
    <name type="scientific">Desulfoglaeba alkanexedens ALDC</name>
    <dbReference type="NCBI Taxonomy" id="980445"/>
    <lineage>
        <taxon>Bacteria</taxon>
        <taxon>Pseudomonadati</taxon>
        <taxon>Thermodesulfobacteriota</taxon>
        <taxon>Syntrophobacteria</taxon>
        <taxon>Syntrophobacterales</taxon>
        <taxon>Syntrophobacteraceae</taxon>
        <taxon>Desulfoglaeba</taxon>
    </lineage>
</organism>
<reference evidence="2 3" key="2">
    <citation type="submission" date="2019-05" db="EMBL/GenBank/DDBJ databases">
        <authorList>
            <person name="Suflita J.M."/>
            <person name="Marks C.R."/>
        </authorList>
    </citation>
    <scope>NUCLEOTIDE SEQUENCE [LARGE SCALE GENOMIC DNA]</scope>
    <source>
        <strain evidence="2 3">ALDC</strain>
    </source>
</reference>
<evidence type="ECO:0000256" key="1">
    <source>
        <dbReference type="SAM" id="Phobius"/>
    </source>
</evidence>
<accession>A0A4P8L6W9</accession>
<reference evidence="2 3" key="1">
    <citation type="submission" date="2019-05" db="EMBL/GenBank/DDBJ databases">
        <title>The Complete Genome Sequence of the n-alkane-degrading Desulfoglaeba alkanexedens ALDC reveals multiple alkylsuccinate synthase gene clusters.</title>
        <authorList>
            <person name="Callaghan A.V."/>
            <person name="Davidova I.A."/>
            <person name="Duncan K.E."/>
            <person name="Morris B."/>
            <person name="McInerney M.J."/>
        </authorList>
    </citation>
    <scope>NUCLEOTIDE SEQUENCE [LARGE SCALE GENOMIC DNA]</scope>
    <source>
        <strain evidence="2 3">ALDC</strain>
    </source>
</reference>
<dbReference type="KEGG" id="dax:FDQ92_12300"/>
<evidence type="ECO:0000313" key="3">
    <source>
        <dbReference type="Proteomes" id="UP000298602"/>
    </source>
</evidence>
<gene>
    <name evidence="2" type="ORF">FDQ92_12300</name>
</gene>
<proteinExistence type="predicted"/>
<sequence length="308" mass="34760">MDKEHIHIPCSANAKVAAGETVGIFKNITAKNEKNLRMFIMKKGLYFILAILAGLLCSSSVSHAESHHDDEAPSAHHGNNNISWHWDKKCTGSVPAGATVVSIVEVQRFSVPTANQGIAVDRDHFYAIDNRVITKHRRDNGVEVARWEWTGNSGRILVIHMDGGVVIGDKLYVAHSNWDEWPMTSSVEIFDTETMEHIGTHSFGERWGSLTWIDWYDGYWWAVFANYNRFKDRPDPANPDGYDVLPGNEDQRISVKDVYGYKRRTALVKMNRDFVRLEGWVLPDEILIPERTGSMSISGGSWGPDGYL</sequence>
<dbReference type="EMBL" id="CP040098">
    <property type="protein sequence ID" value="QCQ22885.1"/>
    <property type="molecule type" value="Genomic_DNA"/>
</dbReference>
<evidence type="ECO:0000313" key="2">
    <source>
        <dbReference type="EMBL" id="QCQ22885.1"/>
    </source>
</evidence>
<feature type="transmembrane region" description="Helical" evidence="1">
    <location>
        <begin position="44"/>
        <end position="64"/>
    </location>
</feature>
<dbReference type="AlphaFoldDB" id="A0A4P8L6W9"/>
<name>A0A4P8L6W9_9BACT</name>
<keyword evidence="1" id="KW-0472">Membrane</keyword>